<evidence type="ECO:0000259" key="2">
    <source>
        <dbReference type="Pfam" id="PF09851"/>
    </source>
</evidence>
<proteinExistence type="predicted"/>
<evidence type="ECO:0000256" key="1">
    <source>
        <dbReference type="SAM" id="Phobius"/>
    </source>
</evidence>
<reference evidence="3 4" key="1">
    <citation type="submission" date="2014-10" db="EMBL/GenBank/DDBJ databases">
        <title>Draft genome of anammox bacterium scalindua brodae, obtained using differential coverage binning of sequence data from two enrichment reactors.</title>
        <authorList>
            <person name="Speth D.R."/>
            <person name="Russ L."/>
            <person name="Kartal B."/>
            <person name="Op den Camp H.J."/>
            <person name="Dutilh B.E."/>
            <person name="Jetten M.S."/>
        </authorList>
    </citation>
    <scope>NUCLEOTIDE SEQUENCE [LARGE SCALE GENOMIC DNA]</scope>
    <source>
        <strain evidence="3">RU1</strain>
    </source>
</reference>
<dbReference type="EMBL" id="JRYO01000170">
    <property type="protein sequence ID" value="KHE91845.1"/>
    <property type="molecule type" value="Genomic_DNA"/>
</dbReference>
<dbReference type="PROSITE" id="PS51257">
    <property type="entry name" value="PROKAR_LIPOPROTEIN"/>
    <property type="match status" value="1"/>
</dbReference>
<dbReference type="AlphaFoldDB" id="A0A0B0EMH5"/>
<comment type="caution">
    <text evidence="3">The sequence shown here is derived from an EMBL/GenBank/DDBJ whole genome shotgun (WGS) entry which is preliminary data.</text>
</comment>
<dbReference type="InterPro" id="IPR018649">
    <property type="entry name" value="SHOCT"/>
</dbReference>
<feature type="domain" description="SHOCT" evidence="2">
    <location>
        <begin position="345"/>
        <end position="365"/>
    </location>
</feature>
<sequence>MNFKYILMLVVLFGAIGCTDFNFLIKNDNARSPRDNIYNQGKTYIRLEAINSTTGDSKTFLDHPQYLNKNILSSALESIYFKEKSISGWGKELNVFKEGELLNLAPHIADAFTKASPSQYILVSSHFNKGKGIFKSGGEDTVFGLFISNDKLNVVFSRIQYAAVLDKNTQGAFGETEEEVFVDPFSITKNPFWKLSQRPDQTFKRGHENWLVIDLKKDTFVKEEDYGKEETLTDKHATATGEIVPGSSSKIILPRMSITDQLLELKELEATGLITEEDYKHRKALILGSKQTKSMKDKFNDLRKLKEDGFISGIDYDHKKSDLLREHDDDAEGRNIKEILAEYLELRDEGFITDEDYNYKKNKLLKEF</sequence>
<keyword evidence="1" id="KW-1133">Transmembrane helix</keyword>
<organism evidence="3 4">
    <name type="scientific">Candidatus Scalindua brodae</name>
    <dbReference type="NCBI Taxonomy" id="237368"/>
    <lineage>
        <taxon>Bacteria</taxon>
        <taxon>Pseudomonadati</taxon>
        <taxon>Planctomycetota</taxon>
        <taxon>Candidatus Brocadiia</taxon>
        <taxon>Candidatus Brocadiales</taxon>
        <taxon>Candidatus Scalinduaceae</taxon>
        <taxon>Candidatus Scalindua</taxon>
    </lineage>
</organism>
<name>A0A0B0EMH5_9BACT</name>
<accession>A0A0B0EMH5</accession>
<feature type="transmembrane region" description="Helical" evidence="1">
    <location>
        <begin position="6"/>
        <end position="25"/>
    </location>
</feature>
<evidence type="ECO:0000313" key="3">
    <source>
        <dbReference type="EMBL" id="KHE91845.1"/>
    </source>
</evidence>
<protein>
    <recommendedName>
        <fullName evidence="2">SHOCT domain-containing protein</fullName>
    </recommendedName>
</protein>
<dbReference type="Pfam" id="PF09851">
    <property type="entry name" value="SHOCT"/>
    <property type="match status" value="1"/>
</dbReference>
<keyword evidence="1" id="KW-0812">Transmembrane</keyword>
<evidence type="ECO:0000313" key="4">
    <source>
        <dbReference type="Proteomes" id="UP000030652"/>
    </source>
</evidence>
<gene>
    <name evidence="3" type="ORF">SCABRO_02401</name>
</gene>
<dbReference type="Proteomes" id="UP000030652">
    <property type="component" value="Unassembled WGS sequence"/>
</dbReference>
<keyword evidence="1" id="KW-0472">Membrane</keyword>